<dbReference type="GO" id="GO:0005975">
    <property type="term" value="P:carbohydrate metabolic process"/>
    <property type="evidence" value="ECO:0007669"/>
    <property type="project" value="InterPro"/>
</dbReference>
<evidence type="ECO:0000259" key="1">
    <source>
        <dbReference type="Pfam" id="PF07944"/>
    </source>
</evidence>
<gene>
    <name evidence="3" type="ORF">ESB04_07070</name>
</gene>
<dbReference type="PANTHER" id="PTHR31151:SF0">
    <property type="entry name" value="PROLINE-TRNA LIGASE (DUF1680)"/>
    <property type="match status" value="1"/>
</dbReference>
<accession>A0A4Q1C0G0</accession>
<evidence type="ECO:0000259" key="2">
    <source>
        <dbReference type="Pfam" id="PF20736"/>
    </source>
</evidence>
<organism evidence="3 4">
    <name type="scientific">Aquirufa rosea</name>
    <dbReference type="NCBI Taxonomy" id="2509241"/>
    <lineage>
        <taxon>Bacteria</taxon>
        <taxon>Pseudomonadati</taxon>
        <taxon>Bacteroidota</taxon>
        <taxon>Cytophagia</taxon>
        <taxon>Cytophagales</taxon>
        <taxon>Flectobacillaceae</taxon>
        <taxon>Aquirufa</taxon>
    </lineage>
</organism>
<proteinExistence type="predicted"/>
<keyword evidence="4" id="KW-1185">Reference proteome</keyword>
<dbReference type="Pfam" id="PF07944">
    <property type="entry name" value="Beta-AFase-like_GH127_cat"/>
    <property type="match status" value="1"/>
</dbReference>
<feature type="domain" description="Non-reducing end beta-L-arabinofuranosidase-like GH127 catalytic" evidence="1">
    <location>
        <begin position="85"/>
        <end position="417"/>
    </location>
</feature>
<sequence>MNTLRLLTCLTLIGIIQSPIWAQKKGLKPLAYEEVPLGQIRPTGWLKQQVDVMVKNSTGHLDENHKKIKSDNGWLGGKGDDWEETPYWLDGALPAAYLSGDSMLIKKVLKYVNWTLEHQRPSGFFGPYSKYEKETGKMAENGEQAADWWPRMIMLKILQQYYQVSQDPRVIPFMTKYFQFQLKNLKTTPLVKYTEWAQSRGGDNLMVVYWLYRQTKAPFLLELGDLIYSQTTNWTDLLGGRDWAIQAAYQQNDQKWMERHAVNVGMGIKLPAIYAQSKNDPYYLKSLKTGFRDLMTLHGLPHGMFSGDEDLHGNDPVQGTELCATTETMFSLEQIISITGDTEYMDALERMTFNALPAQITDDFNAKQYFGMANQVEVKRGVYSFSLPFWRGMNNVYGPYSGYTCCTANMHQAWPKFMSHLWYKNAEGGFAALVYGPNQLNATLASGNKVEIEERTNYPFEDRIEFVIKPEKKQRFPLEFRIPSWCEEAIISLNGQELLREKGGNIAKIHREWQAGDQLSLYFPMKVRTQNWGKNSRSIEYGPLIFALKIQESFQKLEHPQEGEYWEILPKSDWNYAVLKKMVDKPADNATLIKKAFPKEFLWNQEHAPIEIVVEGKKLPDWKSIAGVPYQPVTTRNGDYLGPTEEKTEKITLIPFGFTRLRIVAFPVVK</sequence>
<evidence type="ECO:0000313" key="3">
    <source>
        <dbReference type="EMBL" id="RXK49926.1"/>
    </source>
</evidence>
<evidence type="ECO:0008006" key="5">
    <source>
        <dbReference type="Google" id="ProtNLM"/>
    </source>
</evidence>
<feature type="domain" description="Non-reducing end beta-L-arabinofuranosidase-like GH127 middle" evidence="2">
    <location>
        <begin position="434"/>
        <end position="525"/>
    </location>
</feature>
<dbReference type="Proteomes" id="UP000289455">
    <property type="component" value="Unassembled WGS sequence"/>
</dbReference>
<dbReference type="InterPro" id="IPR008928">
    <property type="entry name" value="6-hairpin_glycosidase_sf"/>
</dbReference>
<dbReference type="PANTHER" id="PTHR31151">
    <property type="entry name" value="PROLINE-TRNA LIGASE (DUF1680)"/>
    <property type="match status" value="1"/>
</dbReference>
<name>A0A4Q1C0G0_9BACT</name>
<dbReference type="EMBL" id="SDHY01000003">
    <property type="protein sequence ID" value="RXK49926.1"/>
    <property type="molecule type" value="Genomic_DNA"/>
</dbReference>
<protein>
    <recommendedName>
        <fullName evidence="5">DUF1680 family protein</fullName>
    </recommendedName>
</protein>
<dbReference type="OrthoDB" id="9757939at2"/>
<evidence type="ECO:0000313" key="4">
    <source>
        <dbReference type="Proteomes" id="UP000289455"/>
    </source>
</evidence>
<comment type="caution">
    <text evidence="3">The sequence shown here is derived from an EMBL/GenBank/DDBJ whole genome shotgun (WGS) entry which is preliminary data.</text>
</comment>
<dbReference type="SUPFAM" id="SSF48208">
    <property type="entry name" value="Six-hairpin glycosidases"/>
    <property type="match status" value="1"/>
</dbReference>
<dbReference type="Pfam" id="PF20736">
    <property type="entry name" value="Glyco_hydro127M"/>
    <property type="match status" value="1"/>
</dbReference>
<dbReference type="InterPro" id="IPR012878">
    <property type="entry name" value="Beta-AFase-like_GH127_cat"/>
</dbReference>
<dbReference type="InterPro" id="IPR049046">
    <property type="entry name" value="Beta-AFase-like_GH127_middle"/>
</dbReference>
<dbReference type="AlphaFoldDB" id="A0A4Q1C0G0"/>
<dbReference type="RefSeq" id="WP_129027023.1">
    <property type="nucleotide sequence ID" value="NZ_SDHY01000003.1"/>
</dbReference>
<reference evidence="3 4" key="1">
    <citation type="submission" date="2019-01" db="EMBL/GenBank/DDBJ databases">
        <title>Cytophagaceae bacterium strain CAR-16.</title>
        <authorList>
            <person name="Chen W.-M."/>
        </authorList>
    </citation>
    <scope>NUCLEOTIDE SEQUENCE [LARGE SCALE GENOMIC DNA]</scope>
    <source>
        <strain evidence="3 4">CAR-16</strain>
    </source>
</reference>